<gene>
    <name evidence="1" type="ORF">LCGC14_0703980</name>
</gene>
<name>A0A0F9T2X4_9ZZZZ</name>
<protein>
    <submittedName>
        <fullName evidence="1">Uncharacterized protein</fullName>
    </submittedName>
</protein>
<proteinExistence type="predicted"/>
<dbReference type="AlphaFoldDB" id="A0A0F9T2X4"/>
<evidence type="ECO:0000313" key="1">
    <source>
        <dbReference type="EMBL" id="KKN43341.1"/>
    </source>
</evidence>
<sequence length="55" mass="6415">MKRTYCKYYKPLGNAGHCHRFPPNQDGKGTSTIDEFPMVKEDDWCGEHKKKGKKK</sequence>
<reference evidence="1" key="1">
    <citation type="journal article" date="2015" name="Nature">
        <title>Complex archaea that bridge the gap between prokaryotes and eukaryotes.</title>
        <authorList>
            <person name="Spang A."/>
            <person name="Saw J.H."/>
            <person name="Jorgensen S.L."/>
            <person name="Zaremba-Niedzwiedzka K."/>
            <person name="Martijn J."/>
            <person name="Lind A.E."/>
            <person name="van Eijk R."/>
            <person name="Schleper C."/>
            <person name="Guy L."/>
            <person name="Ettema T.J."/>
        </authorList>
    </citation>
    <scope>NUCLEOTIDE SEQUENCE</scope>
</reference>
<dbReference type="EMBL" id="LAZR01001517">
    <property type="protein sequence ID" value="KKN43341.1"/>
    <property type="molecule type" value="Genomic_DNA"/>
</dbReference>
<organism evidence="1">
    <name type="scientific">marine sediment metagenome</name>
    <dbReference type="NCBI Taxonomy" id="412755"/>
    <lineage>
        <taxon>unclassified sequences</taxon>
        <taxon>metagenomes</taxon>
        <taxon>ecological metagenomes</taxon>
    </lineage>
</organism>
<comment type="caution">
    <text evidence="1">The sequence shown here is derived from an EMBL/GenBank/DDBJ whole genome shotgun (WGS) entry which is preliminary data.</text>
</comment>
<accession>A0A0F9T2X4</accession>